<gene>
    <name evidence="1" type="ORF">AV926_14200</name>
</gene>
<comment type="caution">
    <text evidence="1">The sequence shown here is derived from an EMBL/GenBank/DDBJ whole genome shotgun (WGS) entry which is preliminary data.</text>
</comment>
<protein>
    <submittedName>
        <fullName evidence="1">Uncharacterized protein</fullName>
    </submittedName>
</protein>
<evidence type="ECO:0000313" key="2">
    <source>
        <dbReference type="Proteomes" id="UP000076630"/>
    </source>
</evidence>
<dbReference type="Proteomes" id="UP000076630">
    <property type="component" value="Unassembled WGS sequence"/>
</dbReference>
<dbReference type="AlphaFoldDB" id="A0A163X972"/>
<evidence type="ECO:0000313" key="1">
    <source>
        <dbReference type="EMBL" id="KZE77520.1"/>
    </source>
</evidence>
<dbReference type="EMBL" id="LQNU01000070">
    <property type="protein sequence ID" value="KZE77520.1"/>
    <property type="molecule type" value="Genomic_DNA"/>
</dbReference>
<accession>A0A163X972</accession>
<name>A0A163X972_9FLAO</name>
<reference evidence="1 2" key="1">
    <citation type="submission" date="2016-01" db="EMBL/GenBank/DDBJ databases">
        <title>Whole genome sequencing of Myroides marinus L41.</title>
        <authorList>
            <person name="Hong K.W."/>
        </authorList>
    </citation>
    <scope>NUCLEOTIDE SEQUENCE [LARGE SCALE GENOMIC DNA]</scope>
    <source>
        <strain evidence="1 2">L41</strain>
    </source>
</reference>
<sequence>MTTPYIENGKWKLFDKTYQEQTEADKILFDGFFSALKKHIEFLNPTKVKEYTVIVSFRCGDNTGWTGIKVNATSEEEAINKASLPPRYKIFSKQIY</sequence>
<proteinExistence type="predicted"/>
<keyword evidence="2" id="KW-1185">Reference proteome</keyword>
<dbReference type="OrthoDB" id="9968424at2"/>
<dbReference type="RefSeq" id="WP_038985342.1">
    <property type="nucleotide sequence ID" value="NZ_JWJO01000012.1"/>
</dbReference>
<organism evidence="1 2">
    <name type="scientific">Myroides marinus</name>
    <dbReference type="NCBI Taxonomy" id="703342"/>
    <lineage>
        <taxon>Bacteria</taxon>
        <taxon>Pseudomonadati</taxon>
        <taxon>Bacteroidota</taxon>
        <taxon>Flavobacteriia</taxon>
        <taxon>Flavobacteriales</taxon>
        <taxon>Flavobacteriaceae</taxon>
        <taxon>Myroides</taxon>
    </lineage>
</organism>